<dbReference type="KEGG" id="bvr:BVIR_240"/>
<dbReference type="NCBIfam" id="TIGR02727">
    <property type="entry name" value="MTHFS_bact"/>
    <property type="match status" value="1"/>
</dbReference>
<proteinExistence type="inferred from homology"/>
<dbReference type="EMBL" id="AP014854">
    <property type="protein sequence ID" value="BAR98683.1"/>
    <property type="molecule type" value="Genomic_DNA"/>
</dbReference>
<comment type="catalytic activity">
    <reaction evidence="5">
        <text>(6S)-5-formyl-5,6,7,8-tetrahydrofolate + ATP = (6R)-5,10-methenyltetrahydrofolate + ADP + phosphate</text>
        <dbReference type="Rhea" id="RHEA:10488"/>
        <dbReference type="ChEBI" id="CHEBI:30616"/>
        <dbReference type="ChEBI" id="CHEBI:43474"/>
        <dbReference type="ChEBI" id="CHEBI:57455"/>
        <dbReference type="ChEBI" id="CHEBI:57457"/>
        <dbReference type="ChEBI" id="CHEBI:456216"/>
        <dbReference type="EC" id="6.3.3.2"/>
    </reaction>
</comment>
<dbReference type="Pfam" id="PF01812">
    <property type="entry name" value="5-FTHF_cyc-lig"/>
    <property type="match status" value="1"/>
</dbReference>
<dbReference type="EC" id="6.3.3.2" evidence="5"/>
<evidence type="ECO:0000313" key="6">
    <source>
        <dbReference type="EMBL" id="BAR98683.1"/>
    </source>
</evidence>
<gene>
    <name evidence="6" type="ORF">BV133_1090</name>
    <name evidence="7" type="ORF">BVIRIDIS_30060</name>
</gene>
<dbReference type="RefSeq" id="WP_055036084.1">
    <property type="nucleotide sequence ID" value="NZ_AP014854.2"/>
</dbReference>
<evidence type="ECO:0000256" key="5">
    <source>
        <dbReference type="RuleBase" id="RU361279"/>
    </source>
</evidence>
<keyword evidence="3 4" id="KW-0067">ATP-binding</keyword>
<evidence type="ECO:0000256" key="1">
    <source>
        <dbReference type="ARBA" id="ARBA00010638"/>
    </source>
</evidence>
<dbReference type="InterPro" id="IPR024185">
    <property type="entry name" value="FTHF_cligase-like_sf"/>
</dbReference>
<dbReference type="EMBL" id="LN907867">
    <property type="protein sequence ID" value="CUU43978.1"/>
    <property type="molecule type" value="Genomic_DNA"/>
</dbReference>
<keyword evidence="5" id="KW-0479">Metal-binding</keyword>
<name>A0A0H5BP32_BLAVI</name>
<dbReference type="AlphaFoldDB" id="A0A0H5BP32"/>
<protein>
    <recommendedName>
        <fullName evidence="5">5-formyltetrahydrofolate cyclo-ligase</fullName>
        <ecNumber evidence="5">6.3.3.2</ecNumber>
    </recommendedName>
</protein>
<dbReference type="Gene3D" id="3.40.50.10420">
    <property type="entry name" value="NagB/RpiA/CoA transferase-like"/>
    <property type="match status" value="1"/>
</dbReference>
<comment type="cofactor">
    <cofactor evidence="5">
        <name>Mg(2+)</name>
        <dbReference type="ChEBI" id="CHEBI:18420"/>
    </cofactor>
</comment>
<sequence>MSLFHAIEKQSLRRAALARRAALDPAERARAAEAVVFGGLALAARYGGGGAVALFASMNGEIDTGPLAAALTAAGYELALPAIVEPAAPLVFRRWSPGEDLICGAKGVLEPPADAGRVAPTLVFVPMTAFDRRGFRIGYGGGYYDRTLGAGSGEAWPGGVRPAAVGLAFAAQEVFRVPDLPHDVRLGDILTERETISCRSSA</sequence>
<evidence type="ECO:0000256" key="4">
    <source>
        <dbReference type="PIRSR" id="PIRSR006806-1"/>
    </source>
</evidence>
<feature type="binding site" evidence="4">
    <location>
        <begin position="136"/>
        <end position="144"/>
    </location>
    <ligand>
        <name>ATP</name>
        <dbReference type="ChEBI" id="CHEBI:30616"/>
    </ligand>
</feature>
<evidence type="ECO:0000256" key="2">
    <source>
        <dbReference type="ARBA" id="ARBA00022741"/>
    </source>
</evidence>
<reference evidence="6" key="1">
    <citation type="journal article" date="2015" name="Genome Announc.">
        <title>Complete Genome Sequence of the Bacteriochlorophyll b-Producing Photosynthetic Bacterium Blastochloris viridis.</title>
        <authorList>
            <person name="Tsukatani Y."/>
            <person name="Hirose Y."/>
            <person name="Harada J."/>
            <person name="Misawa N."/>
            <person name="Mori K."/>
            <person name="Inoue K."/>
            <person name="Tamiaki H."/>
        </authorList>
    </citation>
    <scope>NUCLEOTIDE SEQUENCE [LARGE SCALE GENOMIC DNA]</scope>
    <source>
        <strain evidence="6">DSM 133</strain>
    </source>
</reference>
<dbReference type="Proteomes" id="UP000065734">
    <property type="component" value="Chromosome I"/>
</dbReference>
<reference evidence="7" key="2">
    <citation type="submission" date="2015-11" db="EMBL/GenBank/DDBJ databases">
        <authorList>
            <person name="Zhang Y."/>
            <person name="Guo Z."/>
        </authorList>
    </citation>
    <scope>NUCLEOTIDE SEQUENCE</scope>
    <source>
        <strain evidence="7">1</strain>
    </source>
</reference>
<dbReference type="PANTHER" id="PTHR23407:SF1">
    <property type="entry name" value="5-FORMYLTETRAHYDROFOLATE CYCLO-LIGASE"/>
    <property type="match status" value="1"/>
</dbReference>
<dbReference type="PANTHER" id="PTHR23407">
    <property type="entry name" value="ATPASE INHIBITOR/5-FORMYLTETRAHYDROFOLATE CYCLO-LIGASE"/>
    <property type="match status" value="1"/>
</dbReference>
<dbReference type="InterPro" id="IPR037171">
    <property type="entry name" value="NagB/RpiA_transferase-like"/>
</dbReference>
<dbReference type="SUPFAM" id="SSF100950">
    <property type="entry name" value="NagB/RpiA/CoA transferase-like"/>
    <property type="match status" value="1"/>
</dbReference>
<dbReference type="GO" id="GO:0046872">
    <property type="term" value="F:metal ion binding"/>
    <property type="evidence" value="ECO:0007669"/>
    <property type="project" value="UniProtKB-KW"/>
</dbReference>
<feature type="binding site" evidence="4">
    <location>
        <position position="61"/>
    </location>
    <ligand>
        <name>substrate</name>
    </ligand>
</feature>
<keyword evidence="2 4" id="KW-0547">Nucleotide-binding</keyword>
<dbReference type="OrthoDB" id="9801938at2"/>
<dbReference type="GO" id="GO:0035999">
    <property type="term" value="P:tetrahydrofolate interconversion"/>
    <property type="evidence" value="ECO:0007669"/>
    <property type="project" value="TreeGrafter"/>
</dbReference>
<dbReference type="STRING" id="1079.BVIR_240"/>
<feature type="binding site" evidence="4">
    <location>
        <begin position="9"/>
        <end position="13"/>
    </location>
    <ligand>
        <name>ATP</name>
        <dbReference type="ChEBI" id="CHEBI:30616"/>
    </ligand>
</feature>
<evidence type="ECO:0000313" key="8">
    <source>
        <dbReference type="Proteomes" id="UP000065734"/>
    </source>
</evidence>
<keyword evidence="8" id="KW-1185">Reference proteome</keyword>
<organism evidence="7 8">
    <name type="scientific">Blastochloris viridis</name>
    <name type="common">Rhodopseudomonas viridis</name>
    <dbReference type="NCBI Taxonomy" id="1079"/>
    <lineage>
        <taxon>Bacteria</taxon>
        <taxon>Pseudomonadati</taxon>
        <taxon>Pseudomonadota</taxon>
        <taxon>Alphaproteobacteria</taxon>
        <taxon>Hyphomicrobiales</taxon>
        <taxon>Blastochloridaceae</taxon>
        <taxon>Blastochloris</taxon>
    </lineage>
</organism>
<evidence type="ECO:0000256" key="3">
    <source>
        <dbReference type="ARBA" id="ARBA00022840"/>
    </source>
</evidence>
<dbReference type="PIRSF" id="PIRSF006806">
    <property type="entry name" value="FTHF_cligase"/>
    <property type="match status" value="1"/>
</dbReference>
<evidence type="ECO:0000313" key="7">
    <source>
        <dbReference type="EMBL" id="CUU43978.1"/>
    </source>
</evidence>
<dbReference type="GO" id="GO:0009396">
    <property type="term" value="P:folic acid-containing compound biosynthetic process"/>
    <property type="evidence" value="ECO:0007669"/>
    <property type="project" value="TreeGrafter"/>
</dbReference>
<reference evidence="8" key="3">
    <citation type="journal article" date="2016" name="Genome Announc.">
        <title>Revised genome sequence of the purple photosynthetic bacterium Blastochloris viridis.</title>
        <authorList>
            <person name="Liu L.N."/>
            <person name="Faulkner M."/>
            <person name="Liu X."/>
            <person name="Huang F."/>
            <person name="Darby A.C."/>
            <person name="Hall N."/>
        </authorList>
    </citation>
    <scope>NUCLEOTIDE SEQUENCE [LARGE SCALE GENOMIC DNA]</scope>
    <source>
        <strain evidence="8">ATCC 19567 / DSM 133 / F</strain>
    </source>
</reference>
<comment type="similarity">
    <text evidence="1 5">Belongs to the 5-formyltetrahydrofolate cyclo-ligase family.</text>
</comment>
<dbReference type="InterPro" id="IPR002698">
    <property type="entry name" value="FTHF_cligase"/>
</dbReference>
<accession>A0A0H5BP32</accession>
<dbReference type="GO" id="GO:0005524">
    <property type="term" value="F:ATP binding"/>
    <property type="evidence" value="ECO:0007669"/>
    <property type="project" value="UniProtKB-KW"/>
</dbReference>
<keyword evidence="5" id="KW-0460">Magnesium</keyword>
<dbReference type="GO" id="GO:0030272">
    <property type="term" value="F:5-formyltetrahydrofolate cyclo-ligase activity"/>
    <property type="evidence" value="ECO:0007669"/>
    <property type="project" value="UniProtKB-EC"/>
</dbReference>
<keyword evidence="6" id="KW-0436">Ligase</keyword>
<dbReference type="PATRIC" id="fig|1079.6.peg.254"/>